<keyword evidence="1" id="KW-0812">Transmembrane</keyword>
<accession>A0A0E3T6Q2</accession>
<reference evidence="4 5" key="1">
    <citation type="journal article" date="2015" name="Arch. Virol.">
        <title>Coinfection with multiple strains of bovine papular stomatitis virus.</title>
        <authorList>
            <person name="Huang T."/>
            <person name="Tulman E.R."/>
            <person name="Diel D.G."/>
            <person name="Khatiwada S."/>
            <person name="Sims W."/>
            <person name="Edwards J.F."/>
            <person name="Wen X."/>
            <person name="Kutish G.F."/>
            <person name="Rock D.L."/>
            <person name="Delhon G."/>
        </authorList>
    </citation>
    <scope>NUCLEOTIDE SEQUENCE [LARGE SCALE GENOMIC DNA]</scope>
    <source>
        <strain evidence="2">BV-TX09c15</strain>
        <strain evidence="3">BV-TX09c5</strain>
    </source>
</reference>
<evidence type="ECO:0000313" key="4">
    <source>
        <dbReference type="Proteomes" id="UP000136698"/>
    </source>
</evidence>
<name>A0A0E3T6Q2_9POXV</name>
<evidence type="ECO:0000313" key="3">
    <source>
        <dbReference type="EMBL" id="AKC03327.1"/>
    </source>
</evidence>
<dbReference type="EMBL" id="KM875471">
    <property type="protein sequence ID" value="AKC03327.1"/>
    <property type="molecule type" value="Genomic_DNA"/>
</dbReference>
<dbReference type="Proteomes" id="UP000136698">
    <property type="component" value="Segment"/>
</dbReference>
<evidence type="ECO:0000256" key="1">
    <source>
        <dbReference type="SAM" id="Phobius"/>
    </source>
</evidence>
<keyword evidence="1" id="KW-1133">Transmembrane helix</keyword>
<evidence type="ECO:0000313" key="2">
    <source>
        <dbReference type="EMBL" id="AKC03198.1"/>
    </source>
</evidence>
<sequence length="807" mass="91512">MRIRVFTPTTMNHHTGQRAASLVRCLMASGFDLWAIERDDLPLAVLMGFTGTVNAQFSERTDYNLHRLASELSKFSSSCVTLVSPDLVTPDLVCTMLQNTTEVTPAMVPYLDTHAYCVSNMLDVDCLFRLCLYGTEELQSLSVSRPFAHFMDYALRRLSASSPLCDLSKIPYAVALCDTEEKTRDFFRQCTVSEARTALTCRELSHEVLLEVHNLHGIPPLNSGLRNVRNFRMLLDIIPSLMDETSVDFTQFLHHSMLKHRLVLETFLDELRPHVACRSLFRFLSAEFTPEYIVQRAGVIAYACFPEHASDLFEACRISVALPLANSELDIIFEYAEVYVDTLDMRAAMYNVLETLRITDPDTYARLWRVQTAGCVTVAMYANSINDILQQSMRLGLRVEATENLVELQSAFAETITAETLEMIVERDAVDMEWFSASTVDMVLPYLDRVLSVEDVLLPSSSDATESIFLREEVVAAYALKFRNHPMFFGAVVGSSMPVSLKLRIFARAMQGGPFPISMLESAIFSFAYSWSPRLLYNYQPTIHPEVERVEGVSLLDDNLIRLGNKTRVMVGPRARKCMFVMDMMRREGGMKSESSCDHKLVLVQCENTVVVGMRFEQRKMAFASLAHRIRCRSRDLLMLLQRGIVYRLVTWGSSADIDLPECGIVRALYSVQFNTLHWGNYCTLDDDMLRVGNCMARCNLPLVRARAVAHYLYTYVAYFILMWFYNYREERLEDILRVIDESIGAGLACRRYDPKVAAQQLGLVVTENALVSTRCHHRFTEADLFVDAVVTGALAKLCEDAQSAQN</sequence>
<dbReference type="EMBL" id="KM875470">
    <property type="protein sequence ID" value="AKC03198.1"/>
    <property type="molecule type" value="Genomic_DNA"/>
</dbReference>
<organism evidence="3 4">
    <name type="scientific">Bovine papular stomatitis virus</name>
    <dbReference type="NCBI Taxonomy" id="129727"/>
    <lineage>
        <taxon>Viruses</taxon>
        <taxon>Varidnaviria</taxon>
        <taxon>Bamfordvirae</taxon>
        <taxon>Nucleocytoviricota</taxon>
        <taxon>Pokkesviricetes</taxon>
        <taxon>Chitovirales</taxon>
        <taxon>Poxviridae</taxon>
        <taxon>Chordopoxvirinae</taxon>
        <taxon>Parapoxvirus</taxon>
        <taxon>Parapoxvirus bovinestomatitis</taxon>
    </lineage>
</organism>
<evidence type="ECO:0000313" key="5">
    <source>
        <dbReference type="Proteomes" id="UP000152300"/>
    </source>
</evidence>
<dbReference type="Proteomes" id="UP000152300">
    <property type="component" value="Segment"/>
</dbReference>
<proteinExistence type="predicted"/>
<feature type="transmembrane region" description="Helical" evidence="1">
    <location>
        <begin position="709"/>
        <end position="728"/>
    </location>
</feature>
<protein>
    <submittedName>
        <fullName evidence="3">Uncharacterized protein</fullName>
    </submittedName>
</protein>
<keyword evidence="1" id="KW-0472">Membrane</keyword>
<gene>
    <name evidence="2" type="ORF">BVTX09c15_029</name>
    <name evidence="3" type="ORF">BVTX09c5_029</name>
</gene>